<dbReference type="CDD" id="cd02414">
    <property type="entry name" value="KH-II_Jag"/>
    <property type="match status" value="1"/>
</dbReference>
<dbReference type="PANTHER" id="PTHR35800:SF1">
    <property type="entry name" value="RNA-BINDING PROTEIN KHPB"/>
    <property type="match status" value="1"/>
</dbReference>
<protein>
    <recommendedName>
        <fullName evidence="6">RNA-binding protein KhpB</fullName>
    </recommendedName>
    <alternativeName>
        <fullName evidence="6">RNA-binding protein EloR</fullName>
    </alternativeName>
</protein>
<dbReference type="Proteomes" id="UP001139365">
    <property type="component" value="Unassembled WGS sequence"/>
</dbReference>
<comment type="domain">
    <text evidence="6">Has an N-terminal Jag-N domain and 2 RNA-binding domains (KH and R3H).</text>
</comment>
<dbReference type="InterPro" id="IPR015946">
    <property type="entry name" value="KH_dom-like_a/b"/>
</dbReference>
<evidence type="ECO:0000259" key="8">
    <source>
        <dbReference type="PROSITE" id="PS51061"/>
    </source>
</evidence>
<keyword evidence="2 6" id="KW-0694">RNA-binding</keyword>
<dbReference type="InterPro" id="IPR032782">
    <property type="entry name" value="KhpB_N"/>
</dbReference>
<dbReference type="InterPro" id="IPR038247">
    <property type="entry name" value="Jag_N_dom_sf"/>
</dbReference>
<evidence type="ECO:0000256" key="3">
    <source>
        <dbReference type="ARBA" id="ARBA00022960"/>
    </source>
</evidence>
<dbReference type="Gene3D" id="3.30.1370.50">
    <property type="entry name" value="R3H-like domain"/>
    <property type="match status" value="1"/>
</dbReference>
<dbReference type="SMART" id="SM00393">
    <property type="entry name" value="R3H"/>
    <property type="match status" value="1"/>
</dbReference>
<dbReference type="AlphaFoldDB" id="A0AAE3JZF0"/>
<dbReference type="PROSITE" id="PS51061">
    <property type="entry name" value="R3H"/>
    <property type="match status" value="1"/>
</dbReference>
<dbReference type="EMBL" id="JALEMU010000022">
    <property type="protein sequence ID" value="MCI5754892.1"/>
    <property type="molecule type" value="Genomic_DNA"/>
</dbReference>
<comment type="subunit">
    <text evidence="6">Forms a complex with KhpA.</text>
</comment>
<dbReference type="GO" id="GO:0071555">
    <property type="term" value="P:cell wall organization"/>
    <property type="evidence" value="ECO:0007669"/>
    <property type="project" value="UniProtKB-KW"/>
</dbReference>
<keyword evidence="3 6" id="KW-0133">Cell shape</keyword>
<dbReference type="GO" id="GO:0008360">
    <property type="term" value="P:regulation of cell shape"/>
    <property type="evidence" value="ECO:0007669"/>
    <property type="project" value="UniProtKB-KW"/>
</dbReference>
<evidence type="ECO:0000313" key="10">
    <source>
        <dbReference type="Proteomes" id="UP001139365"/>
    </source>
</evidence>
<dbReference type="PANTHER" id="PTHR35800">
    <property type="entry name" value="PROTEIN JAG"/>
    <property type="match status" value="1"/>
</dbReference>
<dbReference type="SMART" id="SM01245">
    <property type="entry name" value="Jag_N"/>
    <property type="match status" value="1"/>
</dbReference>
<sequence length="279" mass="30266">MKQEVTATGKTVEAAVAAGAEQLGVPAASVTYEIIEAPKKGFLGFGEAPAKVRVTFVPTPETVGLAFVKTVLSDMGIDAAAELSGLPGGRREYFISIEGDAASVLIGHHGETLDALQYLTNLAANRREDDESGSYTRITVDIGNYRAKREETLRRLARRTAEKVLKYKRNITLEPMSAYERRIIHSEVQNIAGVTTNSVGSDNNRRVVVSLDGQGRPARKKPAEQTAPAAPKAPRPLPKNKIQKRARFDETLPEYHAGDCYSGDAEIDKAEAESDTDEI</sequence>
<feature type="domain" description="R3H" evidence="8">
    <location>
        <begin position="147"/>
        <end position="213"/>
    </location>
</feature>
<dbReference type="InterPro" id="IPR036867">
    <property type="entry name" value="R3H_dom_sf"/>
</dbReference>
<dbReference type="SUPFAM" id="SSF82708">
    <property type="entry name" value="R3H domain"/>
    <property type="match status" value="1"/>
</dbReference>
<dbReference type="Gene3D" id="3.30.300.20">
    <property type="match status" value="1"/>
</dbReference>
<feature type="region of interest" description="Disordered" evidence="7">
    <location>
        <begin position="212"/>
        <end position="279"/>
    </location>
</feature>
<keyword evidence="1 6" id="KW-0963">Cytoplasm</keyword>
<name>A0AAE3JZF0_9BACT</name>
<comment type="caution">
    <text evidence="9">The sequence shown here is derived from an EMBL/GenBank/DDBJ whole genome shotgun (WGS) entry which is preliminary data.</text>
</comment>
<reference evidence="9 10" key="1">
    <citation type="submission" date="2022-03" db="EMBL/GenBank/DDBJ databases">
        <title>Metagenome-assembled genomes from swine fecal metagenomes.</title>
        <authorList>
            <person name="Holman D.B."/>
            <person name="Kommadath A."/>
        </authorList>
    </citation>
    <scope>NUCLEOTIDE SEQUENCE [LARGE SCALE GENOMIC DNA]</scope>
    <source>
        <strain evidence="9">SUG147</strain>
    </source>
</reference>
<dbReference type="GO" id="GO:0005737">
    <property type="term" value="C:cytoplasm"/>
    <property type="evidence" value="ECO:0007669"/>
    <property type="project" value="UniProtKB-SubCell"/>
</dbReference>
<dbReference type="Gene3D" id="3.30.30.80">
    <property type="entry name" value="probable RNA-binding protein from clostridium symbiosum atcc 14940"/>
    <property type="match status" value="1"/>
</dbReference>
<dbReference type="InterPro" id="IPR038008">
    <property type="entry name" value="Jag_KH"/>
</dbReference>
<organism evidence="9 10">
    <name type="scientific">Candidatus Colimorpha enterica</name>
    <dbReference type="NCBI Taxonomy" id="3083063"/>
    <lineage>
        <taxon>Bacteria</taxon>
        <taxon>Pseudomonadati</taxon>
        <taxon>Bacteroidota</taxon>
        <taxon>Bacteroidia</taxon>
        <taxon>Bacteroidales</taxon>
        <taxon>Candidatus Colimorpha</taxon>
    </lineage>
</organism>
<keyword evidence="4 6" id="KW-0143">Chaperone</keyword>
<evidence type="ECO:0000256" key="6">
    <source>
        <dbReference type="HAMAP-Rule" id="MF_00867"/>
    </source>
</evidence>
<evidence type="ECO:0000256" key="7">
    <source>
        <dbReference type="SAM" id="MobiDB-lite"/>
    </source>
</evidence>
<dbReference type="GO" id="GO:0009252">
    <property type="term" value="P:peptidoglycan biosynthetic process"/>
    <property type="evidence" value="ECO:0007669"/>
    <property type="project" value="UniProtKB-UniRule"/>
</dbReference>
<evidence type="ECO:0000256" key="2">
    <source>
        <dbReference type="ARBA" id="ARBA00022884"/>
    </source>
</evidence>
<comment type="caution">
    <text evidence="6">Lacks conserved residue(s) required for the propagation of feature annotation.</text>
</comment>
<evidence type="ECO:0000256" key="1">
    <source>
        <dbReference type="ARBA" id="ARBA00022490"/>
    </source>
</evidence>
<comment type="function">
    <text evidence="6">A probable RNA chaperone. Forms a complex with KhpA which binds to cellular RNA and controls its expression. Plays a role in peptidoglycan (PG) homeostasis and cell length regulation.</text>
</comment>
<accession>A0AAE3JZF0</accession>
<comment type="subcellular location">
    <subcellularLocation>
        <location evidence="6">Cytoplasm</location>
    </subcellularLocation>
</comment>
<dbReference type="InterPro" id="IPR034079">
    <property type="entry name" value="R3H_KhpB"/>
</dbReference>
<gene>
    <name evidence="6" type="primary">khpB</name>
    <name evidence="6" type="synonym">eloR</name>
    <name evidence="9" type="ORF">MR241_01175</name>
</gene>
<dbReference type="InterPro" id="IPR039247">
    <property type="entry name" value="KhpB"/>
</dbReference>
<proteinExistence type="inferred from homology"/>
<dbReference type="GO" id="GO:0003723">
    <property type="term" value="F:RNA binding"/>
    <property type="evidence" value="ECO:0007669"/>
    <property type="project" value="UniProtKB-UniRule"/>
</dbReference>
<dbReference type="InterPro" id="IPR001374">
    <property type="entry name" value="R3H_dom"/>
</dbReference>
<keyword evidence="5 6" id="KW-0961">Cell wall biogenesis/degradation</keyword>
<evidence type="ECO:0000313" key="9">
    <source>
        <dbReference type="EMBL" id="MCI5754892.1"/>
    </source>
</evidence>
<dbReference type="HAMAP" id="MF_00867">
    <property type="entry name" value="KhpB"/>
    <property type="match status" value="1"/>
</dbReference>
<evidence type="ECO:0000256" key="4">
    <source>
        <dbReference type="ARBA" id="ARBA00023186"/>
    </source>
</evidence>
<dbReference type="NCBIfam" id="NF041568">
    <property type="entry name" value="Jag_EloR"/>
    <property type="match status" value="1"/>
</dbReference>
<dbReference type="Pfam" id="PF14804">
    <property type="entry name" value="Jag_N"/>
    <property type="match status" value="1"/>
</dbReference>
<evidence type="ECO:0000256" key="5">
    <source>
        <dbReference type="ARBA" id="ARBA00023316"/>
    </source>
</evidence>
<dbReference type="CDD" id="cd02644">
    <property type="entry name" value="R3H_jag"/>
    <property type="match status" value="1"/>
</dbReference>
<dbReference type="Pfam" id="PF13083">
    <property type="entry name" value="KH_KhpA-B"/>
    <property type="match status" value="1"/>
</dbReference>
<comment type="similarity">
    <text evidence="6">Belongs to the KhpB RNA-binding protein family.</text>
</comment>
<dbReference type="Pfam" id="PF01424">
    <property type="entry name" value="R3H"/>
    <property type="match status" value="1"/>
</dbReference>